<evidence type="ECO:0000313" key="6">
    <source>
        <dbReference type="EMBL" id="EUN32658.1"/>
    </source>
</evidence>
<dbReference type="InterPro" id="IPR036390">
    <property type="entry name" value="WH_DNA-bd_sf"/>
</dbReference>
<dbReference type="InterPro" id="IPR001077">
    <property type="entry name" value="COMT_C"/>
</dbReference>
<dbReference type="PROSITE" id="PS51683">
    <property type="entry name" value="SAM_OMT_II"/>
    <property type="match status" value="1"/>
</dbReference>
<sequence length="429" mass="47349">MLESQKRIDTLLSGLQRQIADVTAELKSPPLAQALETLLHDPDRLPDSVTEKLATQLIDSLDDLQLQLLPSVSLLTDGFFGYLDSKVLATVVSARVPDILGEHGPLPVSELASHANIQPERLDQLLDALTNKGIFTKMSKPDGSASSAIYANNRASTLLMRSHWTQWHRWADLYPNDFYNIASAIPQAVATGESRNAAQIGYGIDVNTTLFGYLETQPALAEKFHRTLGAGAGAQAAGLPVDYPWGDELAGECVLDIGGGNGEFLASILRGHPSLRGSILELGNVVDLAKNEFFGETGRFRDVAHQVTDLIKGNFLQAVPPSKIYVMKWCLHNWGDDMVVKILQNVRRAILVGDVGKVEPRFLIFESVKEPGRSGRLARYGDLVMMMTTNGKERYLDDWKRLARLGGWRVEKVYPIRRAWPCAIDLRPV</sequence>
<gene>
    <name evidence="6" type="ORF">COCVIDRAFT_84476</name>
</gene>
<accession>W7EQN9</accession>
<organism evidence="6 7">
    <name type="scientific">Bipolaris victoriae (strain FI3)</name>
    <name type="common">Victoria blight of oats agent</name>
    <name type="synonym">Cochliobolus victoriae</name>
    <dbReference type="NCBI Taxonomy" id="930091"/>
    <lineage>
        <taxon>Eukaryota</taxon>
        <taxon>Fungi</taxon>
        <taxon>Dikarya</taxon>
        <taxon>Ascomycota</taxon>
        <taxon>Pezizomycotina</taxon>
        <taxon>Dothideomycetes</taxon>
        <taxon>Pleosporomycetidae</taxon>
        <taxon>Pleosporales</taxon>
        <taxon>Pleosporineae</taxon>
        <taxon>Pleosporaceae</taxon>
        <taxon>Bipolaris</taxon>
    </lineage>
</organism>
<keyword evidence="2" id="KW-0808">Transferase</keyword>
<dbReference type="InterPro" id="IPR012967">
    <property type="entry name" value="COMT_dimerisation"/>
</dbReference>
<dbReference type="Pfam" id="PF00891">
    <property type="entry name" value="Methyltransf_2"/>
    <property type="match status" value="1"/>
</dbReference>
<dbReference type="PANTHER" id="PTHR43712">
    <property type="entry name" value="PUTATIVE (AFU_ORTHOLOGUE AFUA_4G14580)-RELATED"/>
    <property type="match status" value="1"/>
</dbReference>
<proteinExistence type="predicted"/>
<evidence type="ECO:0000256" key="3">
    <source>
        <dbReference type="ARBA" id="ARBA00022691"/>
    </source>
</evidence>
<keyword evidence="3" id="KW-0949">S-adenosyl-L-methionine</keyword>
<dbReference type="AlphaFoldDB" id="W7EQN9"/>
<dbReference type="GO" id="GO:0046983">
    <property type="term" value="F:protein dimerization activity"/>
    <property type="evidence" value="ECO:0007669"/>
    <property type="project" value="InterPro"/>
</dbReference>
<feature type="domain" description="O-methyltransferase dimerisation" evidence="5">
    <location>
        <begin position="79"/>
        <end position="162"/>
    </location>
</feature>
<dbReference type="HOGENOM" id="CLU_005533_12_2_1"/>
<dbReference type="EMBL" id="KI968692">
    <property type="protein sequence ID" value="EUN32658.1"/>
    <property type="molecule type" value="Genomic_DNA"/>
</dbReference>
<dbReference type="InterPro" id="IPR036388">
    <property type="entry name" value="WH-like_DNA-bd_sf"/>
</dbReference>
<name>W7EQN9_BIPV3</name>
<dbReference type="RefSeq" id="XP_014562292.1">
    <property type="nucleotide sequence ID" value="XM_014706806.1"/>
</dbReference>
<evidence type="ECO:0000259" key="5">
    <source>
        <dbReference type="Pfam" id="PF08100"/>
    </source>
</evidence>
<feature type="domain" description="O-methyltransferase C-terminal" evidence="4">
    <location>
        <begin position="253"/>
        <end position="408"/>
    </location>
</feature>
<keyword evidence="1" id="KW-0489">Methyltransferase</keyword>
<dbReference type="Pfam" id="PF08100">
    <property type="entry name" value="Dimerisation"/>
    <property type="match status" value="1"/>
</dbReference>
<dbReference type="GeneID" id="26258123"/>
<dbReference type="InterPro" id="IPR016461">
    <property type="entry name" value="COMT-like"/>
</dbReference>
<dbReference type="GO" id="GO:0008171">
    <property type="term" value="F:O-methyltransferase activity"/>
    <property type="evidence" value="ECO:0007669"/>
    <property type="project" value="InterPro"/>
</dbReference>
<keyword evidence="7" id="KW-1185">Reference proteome</keyword>
<dbReference type="Gene3D" id="1.10.10.10">
    <property type="entry name" value="Winged helix-like DNA-binding domain superfamily/Winged helix DNA-binding domain"/>
    <property type="match status" value="1"/>
</dbReference>
<protein>
    <submittedName>
        <fullName evidence="6">Uncharacterized protein</fullName>
    </submittedName>
</protein>
<evidence type="ECO:0000313" key="7">
    <source>
        <dbReference type="Proteomes" id="UP000054337"/>
    </source>
</evidence>
<evidence type="ECO:0000256" key="1">
    <source>
        <dbReference type="ARBA" id="ARBA00022603"/>
    </source>
</evidence>
<dbReference type="Proteomes" id="UP000054337">
    <property type="component" value="Unassembled WGS sequence"/>
</dbReference>
<reference evidence="6 7" key="1">
    <citation type="journal article" date="2013" name="PLoS Genet.">
        <title>Comparative genome structure, secondary metabolite, and effector coding capacity across Cochliobolus pathogens.</title>
        <authorList>
            <person name="Condon B.J."/>
            <person name="Leng Y."/>
            <person name="Wu D."/>
            <person name="Bushley K.E."/>
            <person name="Ohm R.A."/>
            <person name="Otillar R."/>
            <person name="Martin J."/>
            <person name="Schackwitz W."/>
            <person name="Grimwood J."/>
            <person name="MohdZainudin N."/>
            <person name="Xue C."/>
            <person name="Wang R."/>
            <person name="Manning V.A."/>
            <person name="Dhillon B."/>
            <person name="Tu Z.J."/>
            <person name="Steffenson B.J."/>
            <person name="Salamov A."/>
            <person name="Sun H."/>
            <person name="Lowry S."/>
            <person name="LaButti K."/>
            <person name="Han J."/>
            <person name="Copeland A."/>
            <person name="Lindquist E."/>
            <person name="Barry K."/>
            <person name="Schmutz J."/>
            <person name="Baker S.E."/>
            <person name="Ciuffetti L.M."/>
            <person name="Grigoriev I.V."/>
            <person name="Zhong S."/>
            <person name="Turgeon B.G."/>
        </authorList>
    </citation>
    <scope>NUCLEOTIDE SEQUENCE [LARGE SCALE GENOMIC DNA]</scope>
    <source>
        <strain evidence="6 7">FI3</strain>
    </source>
</reference>
<evidence type="ECO:0000256" key="2">
    <source>
        <dbReference type="ARBA" id="ARBA00022679"/>
    </source>
</evidence>
<dbReference type="Gene3D" id="3.40.50.150">
    <property type="entry name" value="Vaccinia Virus protein VP39"/>
    <property type="match status" value="1"/>
</dbReference>
<dbReference type="SUPFAM" id="SSF46785">
    <property type="entry name" value="Winged helix' DNA-binding domain"/>
    <property type="match status" value="1"/>
</dbReference>
<dbReference type="InterPro" id="IPR029063">
    <property type="entry name" value="SAM-dependent_MTases_sf"/>
</dbReference>
<dbReference type="GO" id="GO:0032259">
    <property type="term" value="P:methylation"/>
    <property type="evidence" value="ECO:0007669"/>
    <property type="project" value="UniProtKB-KW"/>
</dbReference>
<dbReference type="PANTHER" id="PTHR43712:SF2">
    <property type="entry name" value="O-METHYLTRANSFERASE CICE"/>
    <property type="match status" value="1"/>
</dbReference>
<dbReference type="SUPFAM" id="SSF53335">
    <property type="entry name" value="S-adenosyl-L-methionine-dependent methyltransferases"/>
    <property type="match status" value="1"/>
</dbReference>
<evidence type="ECO:0000259" key="4">
    <source>
        <dbReference type="Pfam" id="PF00891"/>
    </source>
</evidence>